<dbReference type="GO" id="GO:0031124">
    <property type="term" value="P:mRNA 3'-end processing"/>
    <property type="evidence" value="ECO:0007669"/>
    <property type="project" value="TreeGrafter"/>
</dbReference>
<dbReference type="Proteomes" id="UP001175271">
    <property type="component" value="Unassembled WGS sequence"/>
</dbReference>
<evidence type="ECO:0000256" key="1">
    <source>
        <dbReference type="SAM" id="MobiDB-lite"/>
    </source>
</evidence>
<dbReference type="SUPFAM" id="SSF48464">
    <property type="entry name" value="ENTH/VHS domain"/>
    <property type="match status" value="1"/>
</dbReference>
<feature type="compositionally biased region" description="Pro residues" evidence="1">
    <location>
        <begin position="396"/>
        <end position="409"/>
    </location>
</feature>
<dbReference type="GO" id="GO:0000993">
    <property type="term" value="F:RNA polymerase II complex binding"/>
    <property type="evidence" value="ECO:0007669"/>
    <property type="project" value="TreeGrafter"/>
</dbReference>
<accession>A0AA39M7D0</accession>
<dbReference type="PROSITE" id="PS51391">
    <property type="entry name" value="CID"/>
    <property type="match status" value="1"/>
</dbReference>
<feature type="compositionally biased region" description="Polar residues" evidence="1">
    <location>
        <begin position="334"/>
        <end position="352"/>
    </location>
</feature>
<protein>
    <recommendedName>
        <fullName evidence="2">CID domain-containing protein</fullName>
    </recommendedName>
</protein>
<feature type="compositionally biased region" description="Basic and acidic residues" evidence="1">
    <location>
        <begin position="484"/>
        <end position="500"/>
    </location>
</feature>
<comment type="caution">
    <text evidence="3">The sequence shown here is derived from an EMBL/GenBank/DDBJ whole genome shotgun (WGS) entry which is preliminary data.</text>
</comment>
<reference evidence="3" key="1">
    <citation type="submission" date="2023-06" db="EMBL/GenBank/DDBJ databases">
        <title>Genomic analysis of the entomopathogenic nematode Steinernema hermaphroditum.</title>
        <authorList>
            <person name="Schwarz E.M."/>
            <person name="Heppert J.K."/>
            <person name="Baniya A."/>
            <person name="Schwartz H.T."/>
            <person name="Tan C.-H."/>
            <person name="Antoshechkin I."/>
            <person name="Sternberg P.W."/>
            <person name="Goodrich-Blair H."/>
            <person name="Dillman A.R."/>
        </authorList>
    </citation>
    <scope>NUCLEOTIDE SEQUENCE</scope>
    <source>
        <strain evidence="3">PS9179</strain>
        <tissue evidence="3">Whole animal</tissue>
    </source>
</reference>
<proteinExistence type="predicted"/>
<dbReference type="EMBL" id="JAUCMV010000001">
    <property type="protein sequence ID" value="KAK0424366.1"/>
    <property type="molecule type" value="Genomic_DNA"/>
</dbReference>
<dbReference type="AlphaFoldDB" id="A0AA39M7D0"/>
<evidence type="ECO:0000313" key="4">
    <source>
        <dbReference type="Proteomes" id="UP001175271"/>
    </source>
</evidence>
<name>A0AA39M7D0_9BILA</name>
<organism evidence="3 4">
    <name type="scientific">Steinernema hermaphroditum</name>
    <dbReference type="NCBI Taxonomy" id="289476"/>
    <lineage>
        <taxon>Eukaryota</taxon>
        <taxon>Metazoa</taxon>
        <taxon>Ecdysozoa</taxon>
        <taxon>Nematoda</taxon>
        <taxon>Chromadorea</taxon>
        <taxon>Rhabditida</taxon>
        <taxon>Tylenchina</taxon>
        <taxon>Panagrolaimomorpha</taxon>
        <taxon>Strongyloidoidea</taxon>
        <taxon>Steinernematidae</taxon>
        <taxon>Steinernema</taxon>
    </lineage>
</organism>
<dbReference type="PANTHER" id="PTHR12460:SF39">
    <property type="entry name" value="CID DOMAIN-CONTAINING PROTEIN"/>
    <property type="match status" value="1"/>
</dbReference>
<dbReference type="Pfam" id="PF04818">
    <property type="entry name" value="CID"/>
    <property type="match status" value="1"/>
</dbReference>
<dbReference type="PANTHER" id="PTHR12460">
    <property type="entry name" value="CYCLIN-DEPENDENT KINASE INHIBITOR-RELATED PROTEIN"/>
    <property type="match status" value="1"/>
</dbReference>
<feature type="compositionally biased region" description="Polar residues" evidence="1">
    <location>
        <begin position="362"/>
        <end position="373"/>
    </location>
</feature>
<feature type="compositionally biased region" description="Pro residues" evidence="1">
    <location>
        <begin position="266"/>
        <end position="278"/>
    </location>
</feature>
<dbReference type="SMART" id="SM00582">
    <property type="entry name" value="RPR"/>
    <property type="match status" value="1"/>
</dbReference>
<sequence length="506" mass="57227">MDSSTDEFVQKRFESIKNTPDSIQTIALWVRHHRGSLSAITKVWMHVYKSSDDTRRLALFYLINELCQSTKMKEKTDLFTSAFLDSIVTAISISRSSDELSRGVARVVNLFDERKIFSKEEIARMRAAQQNENVADFNQNSLSAEIQGYKNSTVIVVKGQKLLAHEDFSFTKHLKPKITDRKEGVHILDDMETCMERARTFTKKCDEHSERAASLLSYVEQGKRFFNNQLRDVIVVDDAYRKYFAGIAMVRRELLEIKRTGVYPGASPPRDAPSPNPNDDPFEYGLDYGRQHQFKHAALRDSVETVDMEMDDDDNDDRHQMATSFGTMVYNPSAHISSQSGNGVPVPSQNIYIPTPVGPSASGYSSQPQQQFVRQPAPPLYTPQQPHRGPINEPVPYRPSPPKPQPPVQHQPRHPVDHRPRHDAPLQAPPVKVAKMGNANAIPLGTGGPSSHGWRQRVTEGSEVGYQSGGRMKRPYGNDSGSYPRDHDRNARRYSDDRRRGGGRHY</sequence>
<feature type="region of interest" description="Disordered" evidence="1">
    <location>
        <begin position="261"/>
        <end position="284"/>
    </location>
</feature>
<gene>
    <name evidence="3" type="ORF">QR680_008639</name>
</gene>
<feature type="region of interest" description="Disordered" evidence="1">
    <location>
        <begin position="333"/>
        <end position="506"/>
    </location>
</feature>
<dbReference type="InterPro" id="IPR006569">
    <property type="entry name" value="CID_dom"/>
</dbReference>
<dbReference type="Gene3D" id="1.25.40.90">
    <property type="match status" value="1"/>
</dbReference>
<feature type="compositionally biased region" description="Basic and acidic residues" evidence="1">
    <location>
        <begin position="414"/>
        <end position="424"/>
    </location>
</feature>
<evidence type="ECO:0000313" key="3">
    <source>
        <dbReference type="EMBL" id="KAK0424366.1"/>
    </source>
</evidence>
<keyword evidence="4" id="KW-1185">Reference proteome</keyword>
<evidence type="ECO:0000259" key="2">
    <source>
        <dbReference type="PROSITE" id="PS51391"/>
    </source>
</evidence>
<feature type="domain" description="CID" evidence="2">
    <location>
        <begin position="1"/>
        <end position="133"/>
    </location>
</feature>
<dbReference type="InterPro" id="IPR008942">
    <property type="entry name" value="ENTH_VHS"/>
</dbReference>